<proteinExistence type="predicted"/>
<reference evidence="2" key="1">
    <citation type="submission" date="2023-05" db="EMBL/GenBank/DDBJ databases">
        <title>Nepenthes gracilis genome sequencing.</title>
        <authorList>
            <person name="Fukushima K."/>
        </authorList>
    </citation>
    <scope>NUCLEOTIDE SEQUENCE</scope>
    <source>
        <strain evidence="2">SING2019-196</strain>
    </source>
</reference>
<protein>
    <submittedName>
        <fullName evidence="2">Uncharacterized protein</fullName>
    </submittedName>
</protein>
<feature type="compositionally biased region" description="Polar residues" evidence="1">
    <location>
        <begin position="77"/>
        <end position="89"/>
    </location>
</feature>
<feature type="region of interest" description="Disordered" evidence="1">
    <location>
        <begin position="77"/>
        <end position="108"/>
    </location>
</feature>
<dbReference type="AlphaFoldDB" id="A0AAD3XXD2"/>
<gene>
    <name evidence="2" type="ORF">Nepgr_022840</name>
</gene>
<comment type="caution">
    <text evidence="2">The sequence shown here is derived from an EMBL/GenBank/DDBJ whole genome shotgun (WGS) entry which is preliminary data.</text>
</comment>
<evidence type="ECO:0000256" key="1">
    <source>
        <dbReference type="SAM" id="MobiDB-lite"/>
    </source>
</evidence>
<keyword evidence="3" id="KW-1185">Reference proteome</keyword>
<evidence type="ECO:0000313" key="2">
    <source>
        <dbReference type="EMBL" id="GMH20998.1"/>
    </source>
</evidence>
<name>A0AAD3XXD2_NEPGR</name>
<dbReference type="EMBL" id="BSYO01000022">
    <property type="protein sequence ID" value="GMH20998.1"/>
    <property type="molecule type" value="Genomic_DNA"/>
</dbReference>
<sequence>MAALRQQHSNSIIARKNPGLQQGNQQCFAISAPAKTSYTAQLHLASNTAASATIIKPANGILNAKSMIKGYSIQPPNLAQQQDQMSQASVEYDPPSAQASHERPKQGKMEIPHPLAASRWKAKHNRHQQLQINARSINHPMPGPGRSSNQPFNQMGLLPGSRSINTRFRNLQAIAESYGDWVWTDGGSGLLFMVGGSGPRPSSCHF</sequence>
<organism evidence="2 3">
    <name type="scientific">Nepenthes gracilis</name>
    <name type="common">Slender pitcher plant</name>
    <dbReference type="NCBI Taxonomy" id="150966"/>
    <lineage>
        <taxon>Eukaryota</taxon>
        <taxon>Viridiplantae</taxon>
        <taxon>Streptophyta</taxon>
        <taxon>Embryophyta</taxon>
        <taxon>Tracheophyta</taxon>
        <taxon>Spermatophyta</taxon>
        <taxon>Magnoliopsida</taxon>
        <taxon>eudicotyledons</taxon>
        <taxon>Gunneridae</taxon>
        <taxon>Pentapetalae</taxon>
        <taxon>Caryophyllales</taxon>
        <taxon>Nepenthaceae</taxon>
        <taxon>Nepenthes</taxon>
    </lineage>
</organism>
<evidence type="ECO:0000313" key="3">
    <source>
        <dbReference type="Proteomes" id="UP001279734"/>
    </source>
</evidence>
<dbReference type="Proteomes" id="UP001279734">
    <property type="component" value="Unassembled WGS sequence"/>
</dbReference>
<accession>A0AAD3XXD2</accession>